<evidence type="ECO:0000256" key="6">
    <source>
        <dbReference type="ARBA" id="ARBA00022692"/>
    </source>
</evidence>
<dbReference type="SMART" id="SM00387">
    <property type="entry name" value="HATPase_c"/>
    <property type="match status" value="1"/>
</dbReference>
<evidence type="ECO:0000256" key="1">
    <source>
        <dbReference type="ARBA" id="ARBA00000085"/>
    </source>
</evidence>
<keyword evidence="4" id="KW-0597">Phosphoprotein</keyword>
<dbReference type="CDD" id="cd16922">
    <property type="entry name" value="HATPase_EvgS-ArcB-TorS-like"/>
    <property type="match status" value="1"/>
</dbReference>
<dbReference type="InterPro" id="IPR036890">
    <property type="entry name" value="HATPase_C_sf"/>
</dbReference>
<dbReference type="GO" id="GO:0005524">
    <property type="term" value="F:ATP binding"/>
    <property type="evidence" value="ECO:0007669"/>
    <property type="project" value="UniProtKB-KW"/>
</dbReference>
<dbReference type="Gene3D" id="3.30.565.10">
    <property type="entry name" value="Histidine kinase-like ATPase, C-terminal domain"/>
    <property type="match status" value="1"/>
</dbReference>
<dbReference type="InterPro" id="IPR004358">
    <property type="entry name" value="Sig_transdc_His_kin-like_C"/>
</dbReference>
<dbReference type="Proteomes" id="UP000695562">
    <property type="component" value="Unassembled WGS sequence"/>
</dbReference>
<comment type="caution">
    <text evidence="16">The sequence shown here is derived from an EMBL/GenBank/DDBJ whole genome shotgun (WGS) entry which is preliminary data.</text>
</comment>
<keyword evidence="6" id="KW-0812">Transmembrane</keyword>
<dbReference type="Gene3D" id="1.10.287.130">
    <property type="match status" value="1"/>
</dbReference>
<dbReference type="InterPro" id="IPR000014">
    <property type="entry name" value="PAS"/>
</dbReference>
<comment type="subcellular location">
    <subcellularLocation>
        <location evidence="2">Membrane</location>
    </subcellularLocation>
</comment>
<keyword evidence="17" id="KW-1185">Reference proteome</keyword>
<evidence type="ECO:0000259" key="15">
    <source>
        <dbReference type="PROSITE" id="PS50109"/>
    </source>
</evidence>
<evidence type="ECO:0000256" key="7">
    <source>
        <dbReference type="ARBA" id="ARBA00022741"/>
    </source>
</evidence>
<comment type="catalytic activity">
    <reaction evidence="1">
        <text>ATP + protein L-histidine = ADP + protein N-phospho-L-histidine.</text>
        <dbReference type="EC" id="2.7.13.3"/>
    </reaction>
</comment>
<dbReference type="PROSITE" id="PS50109">
    <property type="entry name" value="HIS_KIN"/>
    <property type="match status" value="1"/>
</dbReference>
<keyword evidence="11" id="KW-0902">Two-component regulatory system</keyword>
<protein>
    <recommendedName>
        <fullName evidence="3">histidine kinase</fullName>
        <ecNumber evidence="3">2.7.13.3</ecNumber>
    </recommendedName>
</protein>
<dbReference type="AlphaFoldDB" id="A0A8J4V0K5"/>
<keyword evidence="12" id="KW-0472">Membrane</keyword>
<dbReference type="InterPro" id="IPR005467">
    <property type="entry name" value="His_kinase_dom"/>
</dbReference>
<dbReference type="Pfam" id="PF02518">
    <property type="entry name" value="HATPase_c"/>
    <property type="match status" value="1"/>
</dbReference>
<dbReference type="OrthoDB" id="18630at2759"/>
<evidence type="ECO:0000256" key="12">
    <source>
        <dbReference type="ARBA" id="ARBA00023136"/>
    </source>
</evidence>
<keyword evidence="7" id="KW-0547">Nucleotide-binding</keyword>
<proteinExistence type="predicted"/>
<dbReference type="Pfam" id="PF00512">
    <property type="entry name" value="HisKA"/>
    <property type="match status" value="1"/>
</dbReference>
<dbReference type="NCBIfam" id="TIGR00229">
    <property type="entry name" value="sensory_box"/>
    <property type="match status" value="1"/>
</dbReference>
<sequence>MEFHNNLYGIDSTISTTNKEVLEDKKVSQETTSPTPSPIVLSPPPIVKNNNNNIILNNITHEQSTTHPLEYVFEKFRAKSKLNRPSFIYFNNKKLLADHRSSPKNRMDIEADIYEQILSIPREEFFVGMIQCFKKVFKSVQSISISQVTNGNSNCKVLAKLSNGDIVTSNEELYDIGSLVDNQHLPFFIENNYIRIPLYTTKLYGEIKVYPISMQIAEKIRSDLLFKFVIKHIAHEVEYNFNEEVKKMILELSFASTSDEFFTRFSKEICKIFNSTFAGISVYKKGKFKTVAFCNPYQSLDNFEYQLKETNRFINYYENIYDIFINKDIIEKFDVTTYMDVPLFDSRRNYIGDIIILNDKEMDPNILNSQLVTFISNRTSLELERREVQEELVIAKTLLDQSPTCSLLVNREGAITRSFGSFNENLFGFKEGDNIKTFEKDKEITKILKEICKEKNDIVVETEITNIKTGSTFPAEVFIKEIFNENKSLGLMVIIRDISDKQVLEAMNKELQALSQQEIKKNQELVEARDRALAAIKVKSQFMATISHEIRTPMNGVIGMAEMLLMTDLSPQQLDIAETIYRSGDLLLSITSDILDFSKIEASRMELELVEFNFLGCVEGIVNTISVSVGEKPIEMVILMEKDVPLKVIGDPNRLGQILLNLGYNAIKYTNEGYIFIHISVVNRFQNKVKLKISIQDTGIGISKDKASFLFEPFYQGDSSTTRKYGGTGLGLAIVKRLSNLMGGDVELEKSDEVDQKNGSTFNVTLVFEEIEDEATSCPLILSNSIQNTISSMILLDTFPFGRQIAQKKFKQIVKGSIHTTCYSAVERLLSLGDTKESINITNQLDKDLVPYLDDSLCFIALIHRYNDSITDYIKIAKKLVHFYSSKIKIILFTSRFFFKKISKNTDYHLLTKPIFLFDVANILGKCATIDKSSKLNVYFQRYQKLIKNSIDFEEINTVDKYNNNVGKLKSCTKTSFTNIDKLTTAPNSNLYPPASVGNDIIDNMLVDQFSLIKADSPTLEKKI</sequence>
<evidence type="ECO:0000256" key="3">
    <source>
        <dbReference type="ARBA" id="ARBA00012438"/>
    </source>
</evidence>
<dbReference type="EMBL" id="AJWJ01000084">
    <property type="protein sequence ID" value="KAF2075840.1"/>
    <property type="molecule type" value="Genomic_DNA"/>
</dbReference>
<evidence type="ECO:0000256" key="13">
    <source>
        <dbReference type="SAM" id="Coils"/>
    </source>
</evidence>
<dbReference type="InterPro" id="IPR003661">
    <property type="entry name" value="HisK_dim/P_dom"/>
</dbReference>
<evidence type="ECO:0000256" key="14">
    <source>
        <dbReference type="SAM" id="MobiDB-lite"/>
    </source>
</evidence>
<feature type="region of interest" description="Disordered" evidence="14">
    <location>
        <begin position="24"/>
        <end position="44"/>
    </location>
</feature>
<evidence type="ECO:0000313" key="17">
    <source>
        <dbReference type="Proteomes" id="UP000695562"/>
    </source>
</evidence>
<dbReference type="FunFam" id="1.10.287.130:FF:000004">
    <property type="entry name" value="Ethylene receptor 1"/>
    <property type="match status" value="1"/>
</dbReference>
<dbReference type="SUPFAM" id="SSF47384">
    <property type="entry name" value="Homodimeric domain of signal transducing histidine kinase"/>
    <property type="match status" value="1"/>
</dbReference>
<evidence type="ECO:0000256" key="11">
    <source>
        <dbReference type="ARBA" id="ARBA00023012"/>
    </source>
</evidence>
<keyword evidence="9" id="KW-0067">ATP-binding</keyword>
<dbReference type="SUPFAM" id="SSF55874">
    <property type="entry name" value="ATPase domain of HSP90 chaperone/DNA topoisomerase II/histidine kinase"/>
    <property type="match status" value="1"/>
</dbReference>
<dbReference type="InterPro" id="IPR003594">
    <property type="entry name" value="HATPase_dom"/>
</dbReference>
<dbReference type="EC" id="2.7.13.3" evidence="3"/>
<dbReference type="GO" id="GO:0016020">
    <property type="term" value="C:membrane"/>
    <property type="evidence" value="ECO:0007669"/>
    <property type="project" value="UniProtKB-SubCell"/>
</dbReference>
<keyword evidence="5" id="KW-0808">Transferase</keyword>
<dbReference type="SUPFAM" id="SSF55781">
    <property type="entry name" value="GAF domain-like"/>
    <property type="match status" value="1"/>
</dbReference>
<organism evidence="16 17">
    <name type="scientific">Polysphondylium violaceum</name>
    <dbReference type="NCBI Taxonomy" id="133409"/>
    <lineage>
        <taxon>Eukaryota</taxon>
        <taxon>Amoebozoa</taxon>
        <taxon>Evosea</taxon>
        <taxon>Eumycetozoa</taxon>
        <taxon>Dictyostelia</taxon>
        <taxon>Dictyosteliales</taxon>
        <taxon>Dictyosteliaceae</taxon>
        <taxon>Polysphondylium</taxon>
    </lineage>
</organism>
<dbReference type="PANTHER" id="PTHR45339:SF1">
    <property type="entry name" value="HYBRID SIGNAL TRANSDUCTION HISTIDINE KINASE J"/>
    <property type="match status" value="1"/>
</dbReference>
<evidence type="ECO:0000256" key="8">
    <source>
        <dbReference type="ARBA" id="ARBA00022777"/>
    </source>
</evidence>
<evidence type="ECO:0000313" key="16">
    <source>
        <dbReference type="EMBL" id="KAF2075840.1"/>
    </source>
</evidence>
<dbReference type="FunFam" id="3.30.565.10:FF:000010">
    <property type="entry name" value="Sensor histidine kinase RcsC"/>
    <property type="match status" value="1"/>
</dbReference>
<accession>A0A8J4V0K5</accession>
<reference evidence="16" key="1">
    <citation type="submission" date="2020-01" db="EMBL/GenBank/DDBJ databases">
        <title>Development of genomics and gene disruption for Polysphondylium violaceum indicates a role for the polyketide synthase stlB in stalk morphogenesis.</title>
        <authorList>
            <person name="Narita B."/>
            <person name="Kawabe Y."/>
            <person name="Kin K."/>
            <person name="Saito T."/>
            <person name="Gibbs R."/>
            <person name="Kuspa A."/>
            <person name="Muzny D."/>
            <person name="Queller D."/>
            <person name="Richards S."/>
            <person name="Strassman J."/>
            <person name="Sucgang R."/>
            <person name="Worley K."/>
            <person name="Schaap P."/>
        </authorList>
    </citation>
    <scope>NUCLEOTIDE SEQUENCE</scope>
    <source>
        <strain evidence="16">QSvi11</strain>
    </source>
</reference>
<keyword evidence="10" id="KW-1133">Transmembrane helix</keyword>
<gene>
    <name evidence="16" type="ORF">CYY_002874</name>
</gene>
<dbReference type="PRINTS" id="PR00344">
    <property type="entry name" value="BCTRLSENSOR"/>
</dbReference>
<keyword evidence="13" id="KW-0175">Coiled coil</keyword>
<evidence type="ECO:0000256" key="9">
    <source>
        <dbReference type="ARBA" id="ARBA00022840"/>
    </source>
</evidence>
<dbReference type="GO" id="GO:0000155">
    <property type="term" value="F:phosphorelay sensor kinase activity"/>
    <property type="evidence" value="ECO:0007669"/>
    <property type="project" value="InterPro"/>
</dbReference>
<dbReference type="PANTHER" id="PTHR45339">
    <property type="entry name" value="HYBRID SIGNAL TRANSDUCTION HISTIDINE KINASE J"/>
    <property type="match status" value="1"/>
</dbReference>
<dbReference type="SMART" id="SM00388">
    <property type="entry name" value="HisKA"/>
    <property type="match status" value="1"/>
</dbReference>
<evidence type="ECO:0000256" key="4">
    <source>
        <dbReference type="ARBA" id="ARBA00022553"/>
    </source>
</evidence>
<dbReference type="InterPro" id="IPR036097">
    <property type="entry name" value="HisK_dim/P_sf"/>
</dbReference>
<evidence type="ECO:0000256" key="10">
    <source>
        <dbReference type="ARBA" id="ARBA00022989"/>
    </source>
</evidence>
<feature type="coiled-coil region" evidence="13">
    <location>
        <begin position="504"/>
        <end position="531"/>
    </location>
</feature>
<dbReference type="Gene3D" id="3.30.450.20">
    <property type="entry name" value="PAS domain"/>
    <property type="match status" value="1"/>
</dbReference>
<keyword evidence="8" id="KW-0418">Kinase</keyword>
<feature type="compositionally biased region" description="Pro residues" evidence="14">
    <location>
        <begin position="35"/>
        <end position="44"/>
    </location>
</feature>
<evidence type="ECO:0000256" key="2">
    <source>
        <dbReference type="ARBA" id="ARBA00004370"/>
    </source>
</evidence>
<dbReference type="CDD" id="cd00082">
    <property type="entry name" value="HisKA"/>
    <property type="match status" value="1"/>
</dbReference>
<name>A0A8J4V0K5_9MYCE</name>
<feature type="domain" description="Histidine kinase" evidence="15">
    <location>
        <begin position="545"/>
        <end position="770"/>
    </location>
</feature>
<evidence type="ECO:0000256" key="5">
    <source>
        <dbReference type="ARBA" id="ARBA00022679"/>
    </source>
</evidence>